<protein>
    <recommendedName>
        <fullName evidence="8">CD63 antigen</fullName>
    </recommendedName>
</protein>
<feature type="transmembrane region" description="Helical" evidence="6">
    <location>
        <begin position="55"/>
        <end position="76"/>
    </location>
</feature>
<evidence type="ECO:0000256" key="3">
    <source>
        <dbReference type="ARBA" id="ARBA00022989"/>
    </source>
</evidence>
<evidence type="ECO:0000256" key="6">
    <source>
        <dbReference type="SAM" id="Phobius"/>
    </source>
</evidence>
<dbReference type="Gene3D" id="1.10.1450.10">
    <property type="entry name" value="Tetraspanin"/>
    <property type="match status" value="1"/>
</dbReference>
<evidence type="ECO:0000256" key="1">
    <source>
        <dbReference type="ARBA" id="ARBA00004141"/>
    </source>
</evidence>
<dbReference type="GO" id="GO:0016020">
    <property type="term" value="C:membrane"/>
    <property type="evidence" value="ECO:0007669"/>
    <property type="project" value="UniProtKB-SubCell"/>
</dbReference>
<comment type="subcellular location">
    <subcellularLocation>
        <location evidence="1">Membrane</location>
        <topology evidence="1">Multi-pass membrane protein</topology>
    </subcellularLocation>
</comment>
<evidence type="ECO:0000313" key="7">
    <source>
        <dbReference type="EMBL" id="MDE48821.1"/>
    </source>
</evidence>
<evidence type="ECO:0000256" key="5">
    <source>
        <dbReference type="SAM" id="MobiDB-lite"/>
    </source>
</evidence>
<dbReference type="AlphaFoldDB" id="A0A6G1SF20"/>
<gene>
    <name evidence="7" type="ORF">g.10271</name>
</gene>
<dbReference type="CDD" id="cd03127">
    <property type="entry name" value="tetraspanin_LEL"/>
    <property type="match status" value="1"/>
</dbReference>
<proteinExistence type="predicted"/>
<dbReference type="Pfam" id="PF00335">
    <property type="entry name" value="Tetraspanin"/>
    <property type="match status" value="1"/>
</dbReference>
<evidence type="ECO:0000256" key="2">
    <source>
        <dbReference type="ARBA" id="ARBA00022692"/>
    </source>
</evidence>
<dbReference type="EMBL" id="GGYP01004050">
    <property type="protein sequence ID" value="MDE48821.1"/>
    <property type="molecule type" value="Transcribed_RNA"/>
</dbReference>
<reference evidence="7" key="1">
    <citation type="submission" date="2018-10" db="EMBL/GenBank/DDBJ databases">
        <title>Transcriptome assembly of Aceria tosichella (Wheat curl mite) Type 2.</title>
        <authorList>
            <person name="Scully E.D."/>
            <person name="Geib S.M."/>
            <person name="Palmer N.A."/>
            <person name="Gupta A.K."/>
            <person name="Sarath G."/>
            <person name="Tatineni S."/>
        </authorList>
    </citation>
    <scope>NUCLEOTIDE SEQUENCE</scope>
    <source>
        <strain evidence="7">LincolnNE</strain>
    </source>
</reference>
<feature type="region of interest" description="Disordered" evidence="5">
    <location>
        <begin position="272"/>
        <end position="293"/>
    </location>
</feature>
<name>A0A6G1SF20_9ACAR</name>
<keyword evidence="2 6" id="KW-0812">Transmembrane</keyword>
<feature type="transmembrane region" description="Helical" evidence="6">
    <location>
        <begin position="206"/>
        <end position="235"/>
    </location>
</feature>
<dbReference type="InterPro" id="IPR018499">
    <property type="entry name" value="Tetraspanin/Peripherin"/>
</dbReference>
<sequence length="293" mass="32604">MAASSTSSAGGWTGPKLLIAVIRAILYIDCVCIGFDGLSSIFFANRTKMFGDTLISSLIDNAAMILMVVICPIGIHATFTRDPARLKMFAWMILALALCDAFDIYSKYIRWNTNSFDVDMTFKMAQHKYEWYHNTSNGNNNTKWLDEIQTKLACCGSIDSYKEWASVRQGILAEGIMPIECCQKKSLFEDGSCHYKYSNKVTCLDLINGFVVSIIFWLTLEIVGYIVVVLFAFAIAKPTGTLNGNAPVHGDQSERFDESVYVHEPAQQAPFQKQKPPTYSTTNVSAPPVYSIA</sequence>
<dbReference type="InterPro" id="IPR008952">
    <property type="entry name" value="Tetraspanin_EC2_sf"/>
</dbReference>
<keyword evidence="3 6" id="KW-1133">Transmembrane helix</keyword>
<dbReference type="SUPFAM" id="SSF48652">
    <property type="entry name" value="Tetraspanin"/>
    <property type="match status" value="1"/>
</dbReference>
<organism evidence="7">
    <name type="scientific">Aceria tosichella</name>
    <name type="common">wheat curl mite</name>
    <dbReference type="NCBI Taxonomy" id="561515"/>
    <lineage>
        <taxon>Eukaryota</taxon>
        <taxon>Metazoa</taxon>
        <taxon>Ecdysozoa</taxon>
        <taxon>Arthropoda</taxon>
        <taxon>Chelicerata</taxon>
        <taxon>Arachnida</taxon>
        <taxon>Acari</taxon>
        <taxon>Acariformes</taxon>
        <taxon>Trombidiformes</taxon>
        <taxon>Prostigmata</taxon>
        <taxon>Eupodina</taxon>
        <taxon>Eriophyoidea</taxon>
        <taxon>Eriophyidae</taxon>
        <taxon>Eriophyinae</taxon>
        <taxon>Aceriini</taxon>
        <taxon>Aceria</taxon>
    </lineage>
</organism>
<evidence type="ECO:0008006" key="8">
    <source>
        <dbReference type="Google" id="ProtNLM"/>
    </source>
</evidence>
<evidence type="ECO:0000256" key="4">
    <source>
        <dbReference type="ARBA" id="ARBA00023136"/>
    </source>
</evidence>
<feature type="transmembrane region" description="Helical" evidence="6">
    <location>
        <begin position="20"/>
        <end position="43"/>
    </location>
</feature>
<feature type="transmembrane region" description="Helical" evidence="6">
    <location>
        <begin position="88"/>
        <end position="105"/>
    </location>
</feature>
<keyword evidence="4 6" id="KW-0472">Membrane</keyword>
<accession>A0A6G1SF20</accession>